<dbReference type="Gene3D" id="2.70.150.10">
    <property type="entry name" value="Calcium-transporting ATPase, cytoplasmic transduction domain A"/>
    <property type="match status" value="1"/>
</dbReference>
<evidence type="ECO:0000256" key="5">
    <source>
        <dbReference type="ARBA" id="ARBA00022692"/>
    </source>
</evidence>
<protein>
    <submittedName>
        <fullName evidence="15">Copper-transporting ATPase</fullName>
    </submittedName>
</protein>
<comment type="subcellular location">
    <subcellularLocation>
        <location evidence="1">Cell membrane</location>
        <topology evidence="1">Multi-pass membrane protein</topology>
    </subcellularLocation>
</comment>
<keyword evidence="9" id="KW-1278">Translocase</keyword>
<reference evidence="16" key="1">
    <citation type="submission" date="2016-04" db="EMBL/GenBank/DDBJ databases">
        <authorList>
            <person name="Shah S.A."/>
            <person name="Garrett R.A."/>
        </authorList>
    </citation>
    <scope>NUCLEOTIDE SEQUENCE [LARGE SCALE GENOMIC DNA]</scope>
    <source>
        <strain evidence="16">ATCC 35091 / DSM 1616 / JCM 8930 / NBRC 15331 / P1</strain>
    </source>
</reference>
<keyword evidence="7" id="KW-0547">Nucleotide-binding</keyword>
<keyword evidence="10 13" id="KW-1133">Transmembrane helix</keyword>
<evidence type="ECO:0000256" key="3">
    <source>
        <dbReference type="ARBA" id="ARBA00022448"/>
    </source>
</evidence>
<evidence type="ECO:0000256" key="11">
    <source>
        <dbReference type="ARBA" id="ARBA00023065"/>
    </source>
</evidence>
<dbReference type="Pfam" id="PF00702">
    <property type="entry name" value="Hydrolase"/>
    <property type="match status" value="1"/>
</dbReference>
<evidence type="ECO:0000256" key="1">
    <source>
        <dbReference type="ARBA" id="ARBA00004651"/>
    </source>
</evidence>
<evidence type="ECO:0000256" key="8">
    <source>
        <dbReference type="ARBA" id="ARBA00022840"/>
    </source>
</evidence>
<evidence type="ECO:0000313" key="16">
    <source>
        <dbReference type="Proteomes" id="UP000076770"/>
    </source>
</evidence>
<dbReference type="InterPro" id="IPR051014">
    <property type="entry name" value="Cation_Transport_ATPase_IB"/>
</dbReference>
<dbReference type="InterPro" id="IPR018303">
    <property type="entry name" value="ATPase_P-typ_P_site"/>
</dbReference>
<dbReference type="GO" id="GO:0019829">
    <property type="term" value="F:ATPase-coupled monoatomic cation transmembrane transporter activity"/>
    <property type="evidence" value="ECO:0007669"/>
    <property type="project" value="InterPro"/>
</dbReference>
<organism evidence="15 16">
    <name type="scientific">Saccharolobus solfataricus</name>
    <name type="common">Sulfolobus solfataricus</name>
    <dbReference type="NCBI Taxonomy" id="2287"/>
    <lineage>
        <taxon>Archaea</taxon>
        <taxon>Thermoproteota</taxon>
        <taxon>Thermoprotei</taxon>
        <taxon>Sulfolobales</taxon>
        <taxon>Sulfolobaceae</taxon>
        <taxon>Saccharolobus</taxon>
    </lineage>
</organism>
<dbReference type="NCBIfam" id="TIGR01525">
    <property type="entry name" value="ATPase-IB_hvy"/>
    <property type="match status" value="1"/>
</dbReference>
<comment type="similarity">
    <text evidence="2">Belongs to the cation transport ATPase (P-type) (TC 3.A.3) family. Type IB subfamily.</text>
</comment>
<dbReference type="Pfam" id="PF00403">
    <property type="entry name" value="HMA"/>
    <property type="match status" value="1"/>
</dbReference>
<feature type="transmembrane region" description="Helical" evidence="13">
    <location>
        <begin position="669"/>
        <end position="689"/>
    </location>
</feature>
<keyword evidence="12 13" id="KW-0472">Membrane</keyword>
<dbReference type="InterPro" id="IPR036163">
    <property type="entry name" value="HMA_dom_sf"/>
</dbReference>
<feature type="transmembrane region" description="Helical" evidence="13">
    <location>
        <begin position="116"/>
        <end position="137"/>
    </location>
</feature>
<dbReference type="FunFam" id="3.40.50.1000:FF:000020">
    <property type="entry name" value="Probable cation-transporting P-type ATPase"/>
    <property type="match status" value="1"/>
</dbReference>
<dbReference type="InterPro" id="IPR006121">
    <property type="entry name" value="HMA_dom"/>
</dbReference>
<keyword evidence="3" id="KW-0813">Transport</keyword>
<dbReference type="SUPFAM" id="SSF56784">
    <property type="entry name" value="HAD-like"/>
    <property type="match status" value="1"/>
</dbReference>
<feature type="transmembrane region" description="Helical" evidence="13">
    <location>
        <begin position="357"/>
        <end position="378"/>
    </location>
</feature>
<keyword evidence="8" id="KW-0067">ATP-binding</keyword>
<evidence type="ECO:0000256" key="6">
    <source>
        <dbReference type="ARBA" id="ARBA00022723"/>
    </source>
</evidence>
<feature type="transmembrane region" description="Helical" evidence="13">
    <location>
        <begin position="174"/>
        <end position="198"/>
    </location>
</feature>
<feature type="domain" description="HMA" evidence="14">
    <location>
        <begin position="8"/>
        <end position="74"/>
    </location>
</feature>
<dbReference type="Gene3D" id="3.40.1110.10">
    <property type="entry name" value="Calcium-transporting ATPase, cytoplasmic domain N"/>
    <property type="match status" value="1"/>
</dbReference>
<dbReference type="GO" id="GO:0046872">
    <property type="term" value="F:metal ion binding"/>
    <property type="evidence" value="ECO:0007669"/>
    <property type="project" value="UniProtKB-KW"/>
</dbReference>
<sequence>MMSQEQNNITKFYVGGMACAFCASTIEKGLKKIEGVNEVKVVLESSEVFVKYDNSLVSSEIIKKEIEKLGYYVSDRSLFSDELLKDSRRRSIISWSLTTLLGLLYFFEYYNIIFRVTIILLVTTNLFYIALPIYKGASHAIGKGILNEHVLYGVAGISSYILGIVGFLEFNKNLFGFLFISSLLTSLHLSAGWMGAILNNKVEKALHKVIELRPPYAHLINGEDVPVTKLKKGDIVIVKPGEKIPLDGVVVDGESEVSEAIITGESEPVSKGKGDFVIGGSTNGSGYLKVKITEDYNNSYLSKIIGLVNYSKQKKSAILTFFDKVIDKIWVPLALAISIITVIAWGLYGILIGKDLWLYGIINGLLVSTIAYPCAIGFSSPSMALSLYEKMLHKGMIIKNSNVYEKIKEIDTIIFDKTGTLTYGTPIVTQFIGDSLSLAYAASVEALSSHPIAKAIVKYAKEQGVKILEVKDFKEISGIGVRGKISDKIIEVKKAENNNDIAVYINGEPIASFNISDVPRPNLKDYLEKLKNEGLKIIILSGDKEDKVKELSKELNIQEYYSNLSPEDKVRIIEKLKQNGNKVLMIGDGVNDAAALALADVSVAMGNGVDISKNVADIILVSNDIGTLLGLIKNRKRLSNAIPSNVILALTYNGIGIPLAIFGILTMKFAMIIMILSLFSIFINSRVFVNIIGFD</sequence>
<dbReference type="PATRIC" id="fig|2287.9.peg.3140"/>
<evidence type="ECO:0000259" key="14">
    <source>
        <dbReference type="PROSITE" id="PS50846"/>
    </source>
</evidence>
<dbReference type="NCBIfam" id="TIGR01494">
    <property type="entry name" value="ATPase_P-type"/>
    <property type="match status" value="1"/>
</dbReference>
<dbReference type="PRINTS" id="PR00119">
    <property type="entry name" value="CATATPASE"/>
</dbReference>
<dbReference type="PROSITE" id="PS50846">
    <property type="entry name" value="HMA_2"/>
    <property type="match status" value="1"/>
</dbReference>
<keyword evidence="6" id="KW-0479">Metal-binding</keyword>
<dbReference type="InterPro" id="IPR023214">
    <property type="entry name" value="HAD_sf"/>
</dbReference>
<dbReference type="SMR" id="A0A157T5Q2"/>
<evidence type="ECO:0000256" key="2">
    <source>
        <dbReference type="ARBA" id="ARBA00006024"/>
    </source>
</evidence>
<dbReference type="PANTHER" id="PTHR48085">
    <property type="entry name" value="CADMIUM/ZINC-TRANSPORTING ATPASE HMA2-RELATED"/>
    <property type="match status" value="1"/>
</dbReference>
<dbReference type="GO" id="GO:0016887">
    <property type="term" value="F:ATP hydrolysis activity"/>
    <property type="evidence" value="ECO:0007669"/>
    <property type="project" value="InterPro"/>
</dbReference>
<dbReference type="SUPFAM" id="SSF55008">
    <property type="entry name" value="HMA, heavy metal-associated domain"/>
    <property type="match status" value="1"/>
</dbReference>
<evidence type="ECO:0000256" key="7">
    <source>
        <dbReference type="ARBA" id="ARBA00022741"/>
    </source>
</evidence>
<evidence type="ECO:0000256" key="13">
    <source>
        <dbReference type="SAM" id="Phobius"/>
    </source>
</evidence>
<feature type="transmembrane region" description="Helical" evidence="13">
    <location>
        <begin position="642"/>
        <end position="663"/>
    </location>
</feature>
<dbReference type="Gene3D" id="3.30.70.100">
    <property type="match status" value="1"/>
</dbReference>
<dbReference type="GO" id="GO:0005886">
    <property type="term" value="C:plasma membrane"/>
    <property type="evidence" value="ECO:0007669"/>
    <property type="project" value="UniProtKB-SubCell"/>
</dbReference>
<dbReference type="PROSITE" id="PS01229">
    <property type="entry name" value="COF_2"/>
    <property type="match status" value="1"/>
</dbReference>
<dbReference type="Pfam" id="PF00122">
    <property type="entry name" value="E1-E2_ATPase"/>
    <property type="match status" value="1"/>
</dbReference>
<dbReference type="AlphaFoldDB" id="A0A157T5Q2"/>
<dbReference type="Gene3D" id="3.40.50.1000">
    <property type="entry name" value="HAD superfamily/HAD-like"/>
    <property type="match status" value="1"/>
</dbReference>
<keyword evidence="5 13" id="KW-0812">Transmembrane</keyword>
<evidence type="ECO:0000256" key="10">
    <source>
        <dbReference type="ARBA" id="ARBA00022989"/>
    </source>
</evidence>
<dbReference type="FunFam" id="2.70.150.10:FF:000002">
    <property type="entry name" value="Copper-transporting ATPase 1, putative"/>
    <property type="match status" value="1"/>
</dbReference>
<name>A0A157T5Q2_SACSO</name>
<evidence type="ECO:0000256" key="4">
    <source>
        <dbReference type="ARBA" id="ARBA00022475"/>
    </source>
</evidence>
<dbReference type="InterPro" id="IPR036412">
    <property type="entry name" value="HAD-like_sf"/>
</dbReference>
<dbReference type="InterPro" id="IPR023299">
    <property type="entry name" value="ATPase_P-typ_cyto_dom_N"/>
</dbReference>
<dbReference type="InterPro" id="IPR027256">
    <property type="entry name" value="P-typ_ATPase_IB"/>
</dbReference>
<dbReference type="FunFam" id="3.30.70.100:FF:000001">
    <property type="entry name" value="ATPase copper transporting beta"/>
    <property type="match status" value="1"/>
</dbReference>
<dbReference type="InterPro" id="IPR008250">
    <property type="entry name" value="ATPase_P-typ_transduc_dom_A_sf"/>
</dbReference>
<dbReference type="InterPro" id="IPR059000">
    <property type="entry name" value="ATPase_P-type_domA"/>
</dbReference>
<dbReference type="EMBL" id="LT549890">
    <property type="protein sequence ID" value="SAI86546.1"/>
    <property type="molecule type" value="Genomic_DNA"/>
</dbReference>
<dbReference type="GO" id="GO:0005524">
    <property type="term" value="F:ATP binding"/>
    <property type="evidence" value="ECO:0007669"/>
    <property type="project" value="UniProtKB-KW"/>
</dbReference>
<dbReference type="SUPFAM" id="SSF81653">
    <property type="entry name" value="Calcium ATPase, transduction domain A"/>
    <property type="match status" value="1"/>
</dbReference>
<feature type="transmembrane region" description="Helical" evidence="13">
    <location>
        <begin position="329"/>
        <end position="351"/>
    </location>
</feature>
<dbReference type="PRINTS" id="PR00943">
    <property type="entry name" value="CUATPASE"/>
</dbReference>
<dbReference type="PROSITE" id="PS00154">
    <property type="entry name" value="ATPASE_E1_E2"/>
    <property type="match status" value="1"/>
</dbReference>
<keyword evidence="4" id="KW-1003">Cell membrane</keyword>
<feature type="transmembrane region" description="Helical" evidence="13">
    <location>
        <begin position="149"/>
        <end position="168"/>
    </location>
</feature>
<dbReference type="CDD" id="cd00371">
    <property type="entry name" value="HMA"/>
    <property type="match status" value="1"/>
</dbReference>
<proteinExistence type="inferred from homology"/>
<evidence type="ECO:0000313" key="15">
    <source>
        <dbReference type="EMBL" id="SAI86546.1"/>
    </source>
</evidence>
<accession>A0A157T5Q2</accession>
<keyword evidence="11" id="KW-0406">Ion transport</keyword>
<dbReference type="PANTHER" id="PTHR48085:SF1">
    <property type="entry name" value="CATION TRANSPORTING ATPASE (E1-E2 FAMILY)"/>
    <property type="match status" value="1"/>
</dbReference>
<evidence type="ECO:0000256" key="9">
    <source>
        <dbReference type="ARBA" id="ARBA00022967"/>
    </source>
</evidence>
<gene>
    <name evidence="15" type="ORF">SSOP1_2992</name>
</gene>
<dbReference type="Proteomes" id="UP000076770">
    <property type="component" value="Chromosome i"/>
</dbReference>
<dbReference type="NCBIfam" id="TIGR01512">
    <property type="entry name" value="ATPase-IB2_Cd"/>
    <property type="match status" value="1"/>
</dbReference>
<evidence type="ECO:0000256" key="12">
    <source>
        <dbReference type="ARBA" id="ARBA00023136"/>
    </source>
</evidence>
<dbReference type="InterPro" id="IPR001757">
    <property type="entry name" value="P_typ_ATPase"/>
</dbReference>